<feature type="transmembrane region" description="Helical" evidence="2">
    <location>
        <begin position="50"/>
        <end position="67"/>
    </location>
</feature>
<comment type="caution">
    <text evidence="3">The sequence shown here is derived from an EMBL/GenBank/DDBJ whole genome shotgun (WGS) entry which is preliminary data.</text>
</comment>
<evidence type="ECO:0000313" key="4">
    <source>
        <dbReference type="Proteomes" id="UP001596074"/>
    </source>
</evidence>
<feature type="compositionally biased region" description="Low complexity" evidence="1">
    <location>
        <begin position="158"/>
        <end position="167"/>
    </location>
</feature>
<accession>A0ABW1ADC0</accession>
<evidence type="ECO:0000313" key="3">
    <source>
        <dbReference type="EMBL" id="MFC5752250.1"/>
    </source>
</evidence>
<keyword evidence="4" id="KW-1185">Reference proteome</keyword>
<evidence type="ECO:0000256" key="1">
    <source>
        <dbReference type="SAM" id="MobiDB-lite"/>
    </source>
</evidence>
<feature type="region of interest" description="Disordered" evidence="1">
    <location>
        <begin position="138"/>
        <end position="233"/>
    </location>
</feature>
<gene>
    <name evidence="3" type="ORF">ACFPZN_42125</name>
</gene>
<dbReference type="EMBL" id="JBHSON010000084">
    <property type="protein sequence ID" value="MFC5752250.1"/>
    <property type="molecule type" value="Genomic_DNA"/>
</dbReference>
<proteinExistence type="predicted"/>
<keyword evidence="2" id="KW-0812">Transmembrane</keyword>
<sequence>MDHRPRPLLTAAAGLVVAVLLGGAFALTYDLLREFALAGRASRRWAPVYPVMADALVVMTILSLIVARNAPWWSRWLRGALLLLLVSGTAAIAVQHALWGFTSLPADPVRAGVAVAPHIMLIIAVWLWFRMIKHLRPTRSTPAPQEPAPKPTPPPLALDPTDAAPEPNTTQPDMIMPVTLDKHTPKADEQDEDEEDEPDPTETTGIDTSADLPIWDWDPPSGSVRSSPTPPTD</sequence>
<keyword evidence="2" id="KW-0472">Membrane</keyword>
<keyword evidence="2" id="KW-1133">Transmembrane helix</keyword>
<dbReference type="Proteomes" id="UP001596074">
    <property type="component" value="Unassembled WGS sequence"/>
</dbReference>
<organism evidence="3 4">
    <name type="scientific">Actinomadura rugatobispora</name>
    <dbReference type="NCBI Taxonomy" id="1994"/>
    <lineage>
        <taxon>Bacteria</taxon>
        <taxon>Bacillati</taxon>
        <taxon>Actinomycetota</taxon>
        <taxon>Actinomycetes</taxon>
        <taxon>Streptosporangiales</taxon>
        <taxon>Thermomonosporaceae</taxon>
        <taxon>Actinomadura</taxon>
    </lineage>
</organism>
<name>A0ABW1ADC0_9ACTN</name>
<feature type="transmembrane region" description="Helical" evidence="2">
    <location>
        <begin position="111"/>
        <end position="129"/>
    </location>
</feature>
<feature type="compositionally biased region" description="Acidic residues" evidence="1">
    <location>
        <begin position="189"/>
        <end position="200"/>
    </location>
</feature>
<dbReference type="RefSeq" id="WP_378288211.1">
    <property type="nucleotide sequence ID" value="NZ_JBHSON010000084.1"/>
</dbReference>
<feature type="compositionally biased region" description="Pro residues" evidence="1">
    <location>
        <begin position="144"/>
        <end position="157"/>
    </location>
</feature>
<feature type="transmembrane region" description="Helical" evidence="2">
    <location>
        <begin position="79"/>
        <end position="99"/>
    </location>
</feature>
<reference evidence="4" key="1">
    <citation type="journal article" date="2019" name="Int. J. Syst. Evol. Microbiol.">
        <title>The Global Catalogue of Microorganisms (GCM) 10K type strain sequencing project: providing services to taxonomists for standard genome sequencing and annotation.</title>
        <authorList>
            <consortium name="The Broad Institute Genomics Platform"/>
            <consortium name="The Broad Institute Genome Sequencing Center for Infectious Disease"/>
            <person name="Wu L."/>
            <person name="Ma J."/>
        </authorList>
    </citation>
    <scope>NUCLEOTIDE SEQUENCE [LARGE SCALE GENOMIC DNA]</scope>
    <source>
        <strain evidence="4">KCTC 42087</strain>
    </source>
</reference>
<dbReference type="Pfam" id="PF10935">
    <property type="entry name" value="DUF2637"/>
    <property type="match status" value="1"/>
</dbReference>
<evidence type="ECO:0000256" key="2">
    <source>
        <dbReference type="SAM" id="Phobius"/>
    </source>
</evidence>
<protein>
    <submittedName>
        <fullName evidence="3">DUF2637 domain-containing protein</fullName>
    </submittedName>
</protein>
<dbReference type="InterPro" id="IPR021235">
    <property type="entry name" value="DUF2637"/>
</dbReference>